<dbReference type="EMBL" id="JBIAWJ010000021">
    <property type="protein sequence ID" value="MFF4525896.1"/>
    <property type="molecule type" value="Genomic_DNA"/>
</dbReference>
<feature type="compositionally biased region" description="Gly residues" evidence="1">
    <location>
        <begin position="269"/>
        <end position="280"/>
    </location>
</feature>
<feature type="transmembrane region" description="Helical" evidence="2">
    <location>
        <begin position="286"/>
        <end position="308"/>
    </location>
</feature>
<reference evidence="4 5" key="1">
    <citation type="submission" date="2024-10" db="EMBL/GenBank/DDBJ databases">
        <title>The Natural Products Discovery Center: Release of the First 8490 Sequenced Strains for Exploring Actinobacteria Biosynthetic Diversity.</title>
        <authorList>
            <person name="Kalkreuter E."/>
            <person name="Kautsar S.A."/>
            <person name="Yang D."/>
            <person name="Bader C.D."/>
            <person name="Teijaro C.N."/>
            <person name="Fluegel L."/>
            <person name="Davis C.M."/>
            <person name="Simpson J.R."/>
            <person name="Lauterbach L."/>
            <person name="Steele A.D."/>
            <person name="Gui C."/>
            <person name="Meng S."/>
            <person name="Li G."/>
            <person name="Viehrig K."/>
            <person name="Ye F."/>
            <person name="Su P."/>
            <person name="Kiefer A.F."/>
            <person name="Nichols A."/>
            <person name="Cepeda A.J."/>
            <person name="Yan W."/>
            <person name="Fan B."/>
            <person name="Jiang Y."/>
            <person name="Adhikari A."/>
            <person name="Zheng C.-J."/>
            <person name="Schuster L."/>
            <person name="Cowan T.M."/>
            <person name="Smanski M.J."/>
            <person name="Chevrette M.G."/>
            <person name="De Carvalho L.P.S."/>
            <person name="Shen B."/>
        </authorList>
    </citation>
    <scope>NUCLEOTIDE SEQUENCE [LARGE SCALE GENOMIC DNA]</scope>
    <source>
        <strain evidence="4 5">NPDC001390</strain>
    </source>
</reference>
<evidence type="ECO:0000256" key="3">
    <source>
        <dbReference type="SAM" id="SignalP"/>
    </source>
</evidence>
<feature type="chain" id="PRO_5046480778" description="CopC domain-containing protein" evidence="3">
    <location>
        <begin position="38"/>
        <end position="317"/>
    </location>
</feature>
<dbReference type="PANTHER" id="PTHR34403">
    <property type="entry name" value="TOL-PAL SYSTEM PROTEIN TOLA"/>
    <property type="match status" value="1"/>
</dbReference>
<name>A0ABW6UR97_9ACTN</name>
<evidence type="ECO:0000256" key="2">
    <source>
        <dbReference type="SAM" id="Phobius"/>
    </source>
</evidence>
<dbReference type="Proteomes" id="UP001602058">
    <property type="component" value="Unassembled WGS sequence"/>
</dbReference>
<gene>
    <name evidence="4" type="ORF">ACFY1D_31365</name>
</gene>
<keyword evidence="2" id="KW-1133">Transmembrane helix</keyword>
<keyword evidence="3" id="KW-0732">Signal</keyword>
<dbReference type="RefSeq" id="WP_351082342.1">
    <property type="nucleotide sequence ID" value="NZ_JBEOZG010000016.1"/>
</dbReference>
<keyword evidence="2" id="KW-0812">Transmembrane</keyword>
<feature type="region of interest" description="Disordered" evidence="1">
    <location>
        <begin position="143"/>
        <end position="283"/>
    </location>
</feature>
<proteinExistence type="predicted"/>
<comment type="caution">
    <text evidence="4">The sequence shown here is derived from an EMBL/GenBank/DDBJ whole genome shotgun (WGS) entry which is preliminary data.</text>
</comment>
<organism evidence="4 5">
    <name type="scientific">Streptomyces bluensis</name>
    <dbReference type="NCBI Taxonomy" id="33897"/>
    <lineage>
        <taxon>Bacteria</taxon>
        <taxon>Bacillati</taxon>
        <taxon>Actinomycetota</taxon>
        <taxon>Actinomycetes</taxon>
        <taxon>Kitasatosporales</taxon>
        <taxon>Streptomycetaceae</taxon>
        <taxon>Streptomyces</taxon>
    </lineage>
</organism>
<feature type="signal peptide" evidence="3">
    <location>
        <begin position="1"/>
        <end position="37"/>
    </location>
</feature>
<keyword evidence="5" id="KW-1185">Reference proteome</keyword>
<evidence type="ECO:0000313" key="4">
    <source>
        <dbReference type="EMBL" id="MFF4525896.1"/>
    </source>
</evidence>
<accession>A0ABW6UR97</accession>
<feature type="compositionally biased region" description="Low complexity" evidence="1">
    <location>
        <begin position="160"/>
        <end position="215"/>
    </location>
</feature>
<dbReference type="InterPro" id="IPR050972">
    <property type="entry name" value="SDr-like"/>
</dbReference>
<keyword evidence="2" id="KW-0472">Membrane</keyword>
<dbReference type="PANTHER" id="PTHR34403:SF8">
    <property type="entry name" value="TOL-PAL SYSTEM PROTEIN TOLA"/>
    <property type="match status" value="1"/>
</dbReference>
<protein>
    <recommendedName>
        <fullName evidence="6">CopC domain-containing protein</fullName>
    </recommendedName>
</protein>
<feature type="compositionally biased region" description="Low complexity" evidence="1">
    <location>
        <begin position="258"/>
        <end position="268"/>
    </location>
</feature>
<evidence type="ECO:0000256" key="1">
    <source>
        <dbReference type="SAM" id="MobiDB-lite"/>
    </source>
</evidence>
<sequence length="317" mass="31500">MPTSSSLPRRAGARPGVAALAALTAAGTAFFIAPAAAAVPGDHGDIKITMKDTDALPQAGRTKICAFDLEAVNFESVQGISWAIEPQPAKPGAAQLSGRVLLTDGAGRTDDNLALPEGQYKLTWRIDGGMGAGKQKAFKVDCSREAPASAHAPGNVPNDGPNGERNNAPNGAPNAEPDAESDSAANAEANGKPNAASDSAAIAGPDAAANPEANGKPNAEADIERGAEPNAEADSERKGEPNAQSDSAANAEADSKPNAEANAAPNGEPKGGPPAGGGGLAEERDFAPVAGAAAVGLVAVAGAAYFGLRRRRSHGAA</sequence>
<evidence type="ECO:0008006" key="6">
    <source>
        <dbReference type="Google" id="ProtNLM"/>
    </source>
</evidence>
<evidence type="ECO:0000313" key="5">
    <source>
        <dbReference type="Proteomes" id="UP001602058"/>
    </source>
</evidence>